<proteinExistence type="inferred from homology"/>
<keyword evidence="11" id="KW-0275">Fatty acid biosynthesis</keyword>
<keyword evidence="15" id="KW-1185">Reference proteome</keyword>
<comment type="domain">
    <text evidence="11">The histidine box domains are involved in binding the catalytic metal ions.</text>
</comment>
<evidence type="ECO:0000256" key="6">
    <source>
        <dbReference type="ARBA" id="ARBA00022989"/>
    </source>
</evidence>
<evidence type="ECO:0000256" key="5">
    <source>
        <dbReference type="ARBA" id="ARBA00022832"/>
    </source>
</evidence>
<keyword evidence="8" id="KW-0408">Iron</keyword>
<accession>A0A5N6NXT2</accession>
<comment type="caution">
    <text evidence="14">The sequence shown here is derived from an EMBL/GenBank/DDBJ whole genome shotgun (WGS) entry which is preliminary data.</text>
</comment>
<comment type="cofactor">
    <cofactor evidence="11">
        <name>Fe(2+)</name>
        <dbReference type="ChEBI" id="CHEBI:29033"/>
    </cofactor>
</comment>
<dbReference type="GO" id="GO:0016717">
    <property type="term" value="F:oxidoreductase activity, acting on paired donors, with oxidation of a pair of donors resulting in the reduction of molecular oxygen to two molecules of water"/>
    <property type="evidence" value="ECO:0007669"/>
    <property type="project" value="InterPro"/>
</dbReference>
<gene>
    <name evidence="14" type="ORF">E3N88_16072</name>
</gene>
<dbReference type="InterPro" id="IPR005804">
    <property type="entry name" value="FA_desaturase_dom"/>
</dbReference>
<feature type="domain" description="Fatty acid desaturase" evidence="13">
    <location>
        <begin position="81"/>
        <end position="296"/>
    </location>
</feature>
<evidence type="ECO:0000256" key="11">
    <source>
        <dbReference type="RuleBase" id="RU000581"/>
    </source>
</evidence>
<evidence type="ECO:0000256" key="12">
    <source>
        <dbReference type="SAM" id="Phobius"/>
    </source>
</evidence>
<feature type="transmembrane region" description="Helical" evidence="12">
    <location>
        <begin position="193"/>
        <end position="212"/>
    </location>
</feature>
<keyword evidence="11" id="KW-0444">Lipid biosynthesis</keyword>
<keyword evidence="6 12" id="KW-1133">Transmembrane helix</keyword>
<comment type="subcellular location">
    <subcellularLocation>
        <location evidence="1">Membrane</location>
        <topology evidence="1">Multi-pass membrane protein</topology>
    </subcellularLocation>
</comment>
<evidence type="ECO:0000256" key="8">
    <source>
        <dbReference type="ARBA" id="ARBA00023004"/>
    </source>
</evidence>
<evidence type="ECO:0000256" key="10">
    <source>
        <dbReference type="ARBA" id="ARBA00023136"/>
    </source>
</evidence>
<evidence type="ECO:0000313" key="14">
    <source>
        <dbReference type="EMBL" id="KAD5508369.1"/>
    </source>
</evidence>
<reference evidence="14 15" key="1">
    <citation type="submission" date="2019-05" db="EMBL/GenBank/DDBJ databases">
        <title>Mikania micrantha, genome provides insights into the molecular mechanism of rapid growth.</title>
        <authorList>
            <person name="Liu B."/>
        </authorList>
    </citation>
    <scope>NUCLEOTIDE SEQUENCE [LARGE SCALE GENOMIC DNA]</scope>
    <source>
        <strain evidence="14">NLD-2019</strain>
        <tissue evidence="14">Leaf</tissue>
    </source>
</reference>
<evidence type="ECO:0000256" key="9">
    <source>
        <dbReference type="ARBA" id="ARBA00023098"/>
    </source>
</evidence>
<keyword evidence="5" id="KW-0276">Fatty acid metabolism</keyword>
<organism evidence="14 15">
    <name type="scientific">Mikania micrantha</name>
    <name type="common">bitter vine</name>
    <dbReference type="NCBI Taxonomy" id="192012"/>
    <lineage>
        <taxon>Eukaryota</taxon>
        <taxon>Viridiplantae</taxon>
        <taxon>Streptophyta</taxon>
        <taxon>Embryophyta</taxon>
        <taxon>Tracheophyta</taxon>
        <taxon>Spermatophyta</taxon>
        <taxon>Magnoliopsida</taxon>
        <taxon>eudicotyledons</taxon>
        <taxon>Gunneridae</taxon>
        <taxon>Pentapetalae</taxon>
        <taxon>asterids</taxon>
        <taxon>campanulids</taxon>
        <taxon>Asterales</taxon>
        <taxon>Asteraceae</taxon>
        <taxon>Asteroideae</taxon>
        <taxon>Heliantheae alliance</taxon>
        <taxon>Eupatorieae</taxon>
        <taxon>Mikania</taxon>
    </lineage>
</organism>
<protein>
    <recommendedName>
        <fullName evidence="13">Fatty acid desaturase domain-containing protein</fullName>
    </recommendedName>
</protein>
<evidence type="ECO:0000256" key="1">
    <source>
        <dbReference type="ARBA" id="ARBA00004141"/>
    </source>
</evidence>
<dbReference type="AlphaFoldDB" id="A0A5N6NXT2"/>
<dbReference type="Pfam" id="PF00487">
    <property type="entry name" value="FA_desaturase"/>
    <property type="match status" value="1"/>
</dbReference>
<evidence type="ECO:0000256" key="7">
    <source>
        <dbReference type="ARBA" id="ARBA00023002"/>
    </source>
</evidence>
<dbReference type="InterPro" id="IPR015876">
    <property type="entry name" value="Acyl-CoA_DS"/>
</dbReference>
<dbReference type="PANTHER" id="PTHR11351:SF75">
    <property type="entry name" value="ACYL-COA DESATURASE"/>
    <property type="match status" value="1"/>
</dbReference>
<dbReference type="EMBL" id="SZYD01000008">
    <property type="protein sequence ID" value="KAD5508369.1"/>
    <property type="molecule type" value="Genomic_DNA"/>
</dbReference>
<dbReference type="Proteomes" id="UP000326396">
    <property type="component" value="Linkage Group LG16"/>
</dbReference>
<keyword evidence="9" id="KW-0443">Lipid metabolism</keyword>
<keyword evidence="7 11" id="KW-0560">Oxidoreductase</keyword>
<feature type="transmembrane region" description="Helical" evidence="12">
    <location>
        <begin position="56"/>
        <end position="76"/>
    </location>
</feature>
<sequence length="332" mass="38297">MPPTDYHNSMVTKKQTMATTYASVTSPTDQKLAQLSELEKMKKGGFWFRPWRLDDVANLSWIIGIHVLAAFAPFVFDLGALVVALGLALLTGLGMTLGYHRLLTHRSFKISKWIEYMFVYFGALAGQKDPISWVSTHKSHHKYSETERDPHSPNEGFWFSHLGWFCYNDYVIAKCGEYSNHVPELRSQWFYRFLHDTYYLHPIAMGVVLHIYGGFPYVVWGLGIRAVVVCHMTFVVRSVGHIWGERTWNTFDTSTNNWWTGVLALGEGWHNNHHAFPNSARHGLEWWQFDLTWEVIKFLELTGLAKDVKLPTEAEKRRLLSLGLVQTDDKTI</sequence>
<comment type="pathway">
    <text evidence="2">Lipid metabolism.</text>
</comment>
<dbReference type="OrthoDB" id="10260134at2759"/>
<dbReference type="PRINTS" id="PR00075">
    <property type="entry name" value="FACDDSATRASE"/>
</dbReference>
<dbReference type="PANTHER" id="PTHR11351">
    <property type="entry name" value="ACYL-COA DESATURASE"/>
    <property type="match status" value="1"/>
</dbReference>
<evidence type="ECO:0000256" key="3">
    <source>
        <dbReference type="ARBA" id="ARBA00009295"/>
    </source>
</evidence>
<feature type="transmembrane region" description="Helical" evidence="12">
    <location>
        <begin position="82"/>
        <end position="102"/>
    </location>
</feature>
<evidence type="ECO:0000256" key="4">
    <source>
        <dbReference type="ARBA" id="ARBA00022692"/>
    </source>
</evidence>
<dbReference type="GO" id="GO:0042761">
    <property type="term" value="P:very long-chain fatty acid biosynthetic process"/>
    <property type="evidence" value="ECO:0007669"/>
    <property type="project" value="TreeGrafter"/>
</dbReference>
<dbReference type="CDD" id="cd03505">
    <property type="entry name" value="Delta9-FADS-like"/>
    <property type="match status" value="1"/>
</dbReference>
<name>A0A5N6NXT2_9ASTR</name>
<dbReference type="GO" id="GO:0005789">
    <property type="term" value="C:endoplasmic reticulum membrane"/>
    <property type="evidence" value="ECO:0007669"/>
    <property type="project" value="TreeGrafter"/>
</dbReference>
<evidence type="ECO:0000259" key="13">
    <source>
        <dbReference type="Pfam" id="PF00487"/>
    </source>
</evidence>
<keyword evidence="10 12" id="KW-0472">Membrane</keyword>
<keyword evidence="4 11" id="KW-0812">Transmembrane</keyword>
<evidence type="ECO:0000256" key="2">
    <source>
        <dbReference type="ARBA" id="ARBA00005189"/>
    </source>
</evidence>
<evidence type="ECO:0000313" key="15">
    <source>
        <dbReference type="Proteomes" id="UP000326396"/>
    </source>
</evidence>
<comment type="similarity">
    <text evidence="3 11">Belongs to the fatty acid desaturase type 1 family.</text>
</comment>